<dbReference type="GO" id="GO:0006520">
    <property type="term" value="P:amino acid metabolic process"/>
    <property type="evidence" value="ECO:0007669"/>
    <property type="project" value="TreeGrafter"/>
</dbReference>
<dbReference type="eggNOG" id="ENOG502QPYC">
    <property type="taxonomic scope" value="Eukaryota"/>
</dbReference>
<dbReference type="PANTHER" id="PTHR43795:SF22">
    <property type="entry name" value="TRYPTOPHAN AMINOTRANSFERASE-RELATED PROTEIN 2"/>
    <property type="match status" value="1"/>
</dbReference>
<dbReference type="EnsemblPlants" id="OPUNC05G04400.2">
    <property type="protein sequence ID" value="OPUNC05G04400.2"/>
    <property type="gene ID" value="OPUNC05G04400"/>
</dbReference>
<feature type="region of interest" description="Disordered" evidence="4">
    <location>
        <begin position="50"/>
        <end position="72"/>
    </location>
</feature>
<dbReference type="Pfam" id="PF04864">
    <property type="entry name" value="Alliinase_C"/>
    <property type="match status" value="1"/>
</dbReference>
<dbReference type="InterPro" id="IPR015422">
    <property type="entry name" value="PyrdxlP-dep_Trfase_small"/>
</dbReference>
<dbReference type="GO" id="GO:0008483">
    <property type="term" value="F:transaminase activity"/>
    <property type="evidence" value="ECO:0007669"/>
    <property type="project" value="TreeGrafter"/>
</dbReference>
<evidence type="ECO:0000256" key="1">
    <source>
        <dbReference type="ARBA" id="ARBA00001933"/>
    </source>
</evidence>
<dbReference type="Gramene" id="OPUNC05G04400.1">
    <property type="protein sequence ID" value="OPUNC05G04400.1"/>
    <property type="gene ID" value="OPUNC05G04400"/>
</dbReference>
<sequence length="442" mass="47531">MAAMGGGKEGAGGGMAAQAGRLGVVASVAFNLAALALYLRRRYFGDDDAGGRRKGEAAEVAPSSGKPPVTKDSIINLDHGDPTMYEAFWRGGAGERATIVIPGWQTMSYFSDVGSLCWFLEPGFEREVRRLHRLVGNAVADGYHVLVGTGSTQLFQAALYAFSPPGPAAPMSVVSPAPYYSSYPAVTDFLKSGLYRWAGDAKMFDGETYVELVCSPNNPDGGIREAVLKSGAGVAVHDLAYYWPQYTPITKAAAHDIMLFTVSKCTGHAGTRLGWALVKDRAVAQRMSKFIELNTIGVSKDSQLRGAKILKAITDGYERPPTAGAGAGDDDSSRLFHFARRQMVSRWAKLRAAVAASGIFTLPDELPGHCTFANETVSAYPPFAWLRCDKEGVDDLEGYLRERKIITRGGGKFGADGRVVRISMLDTDEAFAIFVDRLAAMK</sequence>
<dbReference type="Gene3D" id="3.90.1150.10">
    <property type="entry name" value="Aspartate Aminotransferase, domain 1"/>
    <property type="match status" value="1"/>
</dbReference>
<dbReference type="OMA" id="VGSLCWF"/>
<proteinExistence type="inferred from homology"/>
<evidence type="ECO:0000313" key="7">
    <source>
        <dbReference type="Proteomes" id="UP000026962"/>
    </source>
</evidence>
<dbReference type="InterPro" id="IPR006948">
    <property type="entry name" value="Alliinase_C"/>
</dbReference>
<comment type="similarity">
    <text evidence="2">Belongs to the alliinase family.</text>
</comment>
<dbReference type="SUPFAM" id="SSF53383">
    <property type="entry name" value="PLP-dependent transferases"/>
    <property type="match status" value="1"/>
</dbReference>
<comment type="cofactor">
    <cofactor evidence="1">
        <name>pyridoxal 5'-phosphate</name>
        <dbReference type="ChEBI" id="CHEBI:597326"/>
    </cofactor>
</comment>
<evidence type="ECO:0000256" key="2">
    <source>
        <dbReference type="ARBA" id="ARBA00006312"/>
    </source>
</evidence>
<keyword evidence="3" id="KW-0663">Pyridoxal phosphate</keyword>
<dbReference type="InterPro" id="IPR050478">
    <property type="entry name" value="Ethylene_sulfur-biosynth"/>
</dbReference>
<dbReference type="AlphaFoldDB" id="A0A0E0KZ06"/>
<evidence type="ECO:0000256" key="3">
    <source>
        <dbReference type="ARBA" id="ARBA00022898"/>
    </source>
</evidence>
<name>A0A0E0KZ06_ORYPU</name>
<dbReference type="HOGENOM" id="CLU_036760_1_0_1"/>
<dbReference type="STRING" id="4537.A0A0E0KZ06"/>
<organism evidence="6">
    <name type="scientific">Oryza punctata</name>
    <name type="common">Red rice</name>
    <dbReference type="NCBI Taxonomy" id="4537"/>
    <lineage>
        <taxon>Eukaryota</taxon>
        <taxon>Viridiplantae</taxon>
        <taxon>Streptophyta</taxon>
        <taxon>Embryophyta</taxon>
        <taxon>Tracheophyta</taxon>
        <taxon>Spermatophyta</taxon>
        <taxon>Magnoliopsida</taxon>
        <taxon>Liliopsida</taxon>
        <taxon>Poales</taxon>
        <taxon>Poaceae</taxon>
        <taxon>BOP clade</taxon>
        <taxon>Oryzoideae</taxon>
        <taxon>Oryzeae</taxon>
        <taxon>Oryzinae</taxon>
        <taxon>Oryza</taxon>
    </lineage>
</organism>
<protein>
    <recommendedName>
        <fullName evidence="5">Alliinase C-terminal domain-containing protein</fullName>
    </recommendedName>
</protein>
<dbReference type="Gramene" id="OPUNC05G04400.2">
    <property type="protein sequence ID" value="OPUNC05G04400.2"/>
    <property type="gene ID" value="OPUNC05G04400"/>
</dbReference>
<dbReference type="Gene3D" id="3.40.640.10">
    <property type="entry name" value="Type I PLP-dependent aspartate aminotransferase-like (Major domain)"/>
    <property type="match status" value="1"/>
</dbReference>
<reference evidence="6" key="2">
    <citation type="submission" date="2018-05" db="EMBL/GenBank/DDBJ databases">
        <title>OpunRS2 (Oryza punctata Reference Sequence Version 2).</title>
        <authorList>
            <person name="Zhang J."/>
            <person name="Kudrna D."/>
            <person name="Lee S."/>
            <person name="Talag J."/>
            <person name="Welchert J."/>
            <person name="Wing R.A."/>
        </authorList>
    </citation>
    <scope>NUCLEOTIDE SEQUENCE [LARGE SCALE GENOMIC DNA]</scope>
</reference>
<dbReference type="EnsemblPlants" id="OPUNC05G04400.1">
    <property type="protein sequence ID" value="OPUNC05G04400.1"/>
    <property type="gene ID" value="OPUNC05G04400"/>
</dbReference>
<dbReference type="InterPro" id="IPR037029">
    <property type="entry name" value="Alliinase_N_sf"/>
</dbReference>
<feature type="domain" description="Alliinase C-terminal" evidence="5">
    <location>
        <begin position="75"/>
        <end position="441"/>
    </location>
</feature>
<keyword evidence="7" id="KW-1185">Reference proteome</keyword>
<evidence type="ECO:0000256" key="4">
    <source>
        <dbReference type="SAM" id="MobiDB-lite"/>
    </source>
</evidence>
<evidence type="ECO:0000259" key="5">
    <source>
        <dbReference type="Pfam" id="PF04864"/>
    </source>
</evidence>
<dbReference type="GO" id="GO:0016846">
    <property type="term" value="F:carbon-sulfur lyase activity"/>
    <property type="evidence" value="ECO:0007669"/>
    <property type="project" value="InterPro"/>
</dbReference>
<accession>A0A0E0KZ06</accession>
<dbReference type="InterPro" id="IPR015421">
    <property type="entry name" value="PyrdxlP-dep_Trfase_major"/>
</dbReference>
<dbReference type="InterPro" id="IPR015424">
    <property type="entry name" value="PyrdxlP-dep_Trfase"/>
</dbReference>
<dbReference type="CDD" id="cd00609">
    <property type="entry name" value="AAT_like"/>
    <property type="match status" value="1"/>
</dbReference>
<reference evidence="6" key="1">
    <citation type="submission" date="2015-04" db="UniProtKB">
        <authorList>
            <consortium name="EnsemblPlants"/>
        </authorList>
    </citation>
    <scope>IDENTIFICATION</scope>
</reference>
<dbReference type="Proteomes" id="UP000026962">
    <property type="component" value="Chromosome 5"/>
</dbReference>
<evidence type="ECO:0000313" key="6">
    <source>
        <dbReference type="EnsemblPlants" id="OPUNC05G04400.1"/>
    </source>
</evidence>
<dbReference type="PANTHER" id="PTHR43795">
    <property type="entry name" value="BIFUNCTIONAL ASPARTATE AMINOTRANSFERASE AND GLUTAMATE/ASPARTATE-PREPHENATE AMINOTRANSFERASE-RELATED"/>
    <property type="match status" value="1"/>
</dbReference>
<dbReference type="Gene3D" id="2.10.25.30">
    <property type="entry name" value="EGF-like, alliinase"/>
    <property type="match status" value="1"/>
</dbReference>